<name>A0ABS6EHH1_9CLOT</name>
<dbReference type="PROSITE" id="PS51740">
    <property type="entry name" value="SPOVT_ABRB"/>
    <property type="match status" value="1"/>
</dbReference>
<dbReference type="InterPro" id="IPR007159">
    <property type="entry name" value="SpoVT-AbrB_dom"/>
</dbReference>
<protein>
    <submittedName>
        <fullName evidence="3">AbrB/MazE/SpoVT family DNA-binding domain-containing protein</fullName>
    </submittedName>
</protein>
<accession>A0ABS6EHH1</accession>
<evidence type="ECO:0000256" key="1">
    <source>
        <dbReference type="PROSITE-ProRule" id="PRU01076"/>
    </source>
</evidence>
<comment type="caution">
    <text evidence="3">The sequence shown here is derived from an EMBL/GenBank/DDBJ whole genome shotgun (WGS) entry which is preliminary data.</text>
</comment>
<proteinExistence type="predicted"/>
<dbReference type="PANTHER" id="PTHR34860:SF6">
    <property type="entry name" value="REPRESSOR-LIKE PROTEIN SSO7C3"/>
    <property type="match status" value="1"/>
</dbReference>
<dbReference type="NCBIfam" id="TIGR01439">
    <property type="entry name" value="lp_hng_hel_AbrB"/>
    <property type="match status" value="1"/>
</dbReference>
<dbReference type="InterPro" id="IPR052975">
    <property type="entry name" value="Repressor-like_regulatory"/>
</dbReference>
<dbReference type="Pfam" id="PF04014">
    <property type="entry name" value="MazE_antitoxin"/>
    <property type="match status" value="1"/>
</dbReference>
<dbReference type="RefSeq" id="WP_216438928.1">
    <property type="nucleotide sequence ID" value="NZ_JAHLQF010000002.1"/>
</dbReference>
<dbReference type="EMBL" id="JAHLQF010000002">
    <property type="protein sequence ID" value="MBU5484453.1"/>
    <property type="molecule type" value="Genomic_DNA"/>
</dbReference>
<dbReference type="SMART" id="SM00966">
    <property type="entry name" value="SpoVT_AbrB"/>
    <property type="match status" value="1"/>
</dbReference>
<dbReference type="Proteomes" id="UP000726170">
    <property type="component" value="Unassembled WGS sequence"/>
</dbReference>
<organism evidence="3 4">
    <name type="scientific">Clostridium mobile</name>
    <dbReference type="NCBI Taxonomy" id="2841512"/>
    <lineage>
        <taxon>Bacteria</taxon>
        <taxon>Bacillati</taxon>
        <taxon>Bacillota</taxon>
        <taxon>Clostridia</taxon>
        <taxon>Eubacteriales</taxon>
        <taxon>Clostridiaceae</taxon>
        <taxon>Clostridium</taxon>
    </lineage>
</organism>
<dbReference type="PANTHER" id="PTHR34860">
    <property type="entry name" value="REPRESSOR-LIKE PROTEIN SSO7C3"/>
    <property type="match status" value="1"/>
</dbReference>
<feature type="domain" description="SpoVT-AbrB" evidence="2">
    <location>
        <begin position="18"/>
        <end position="64"/>
    </location>
</feature>
<dbReference type="GO" id="GO:0003677">
    <property type="term" value="F:DNA binding"/>
    <property type="evidence" value="ECO:0007669"/>
    <property type="project" value="UniProtKB-KW"/>
</dbReference>
<evidence type="ECO:0000313" key="3">
    <source>
        <dbReference type="EMBL" id="MBU5484453.1"/>
    </source>
</evidence>
<keyword evidence="1 3" id="KW-0238">DNA-binding</keyword>
<gene>
    <name evidence="3" type="ORF">KQI86_08940</name>
</gene>
<keyword evidence="4" id="KW-1185">Reference proteome</keyword>
<sequence length="84" mass="9319">MENDNNKASDNKHEGKYMSSVKVGAKGQIVIPKEARDLFGIKPGDTLLLLADVDRGIAIQSFDAFEHFANEVFRVKENPVEAED</sequence>
<evidence type="ECO:0000259" key="2">
    <source>
        <dbReference type="PROSITE" id="PS51740"/>
    </source>
</evidence>
<reference evidence="3 4" key="1">
    <citation type="submission" date="2021-06" db="EMBL/GenBank/DDBJ databases">
        <authorList>
            <person name="Sun Q."/>
            <person name="Li D."/>
        </authorList>
    </citation>
    <scope>NUCLEOTIDE SEQUENCE [LARGE SCALE GENOMIC DNA]</scope>
    <source>
        <strain evidence="3 4">MSJ-11</strain>
    </source>
</reference>
<evidence type="ECO:0000313" key="4">
    <source>
        <dbReference type="Proteomes" id="UP000726170"/>
    </source>
</evidence>